<sequence length="191" mass="21970">MYMALTLMLYIHDRSTPKPIVSVNNLSELAWCAAEGWISNLSQYSSLHLDCWALKAVDQIHLWGGERLGVRGSQRKSEKEGVGDRSGWQWMNFCGVERWGMICLNGWAKKWNGVEWIGHSQPLHVTQIRPLHSKIYPQCEIQVRIGEVWSDRLDTLLFPISISPFELPGQNWRGVERKVGYPTFPNIHLSI</sequence>
<organism evidence="1 2">
    <name type="scientific">Araneus ventricosus</name>
    <name type="common">Orbweaver spider</name>
    <name type="synonym">Epeira ventricosa</name>
    <dbReference type="NCBI Taxonomy" id="182803"/>
    <lineage>
        <taxon>Eukaryota</taxon>
        <taxon>Metazoa</taxon>
        <taxon>Ecdysozoa</taxon>
        <taxon>Arthropoda</taxon>
        <taxon>Chelicerata</taxon>
        <taxon>Arachnida</taxon>
        <taxon>Araneae</taxon>
        <taxon>Araneomorphae</taxon>
        <taxon>Entelegynae</taxon>
        <taxon>Araneoidea</taxon>
        <taxon>Araneidae</taxon>
        <taxon>Araneus</taxon>
    </lineage>
</organism>
<reference evidence="1 2" key="1">
    <citation type="journal article" date="2019" name="Sci. Rep.">
        <title>Orb-weaving spider Araneus ventricosus genome elucidates the spidroin gene catalogue.</title>
        <authorList>
            <person name="Kono N."/>
            <person name="Nakamura H."/>
            <person name="Ohtoshi R."/>
            <person name="Moran D.A.P."/>
            <person name="Shinohara A."/>
            <person name="Yoshida Y."/>
            <person name="Fujiwara M."/>
            <person name="Mori M."/>
            <person name="Tomita M."/>
            <person name="Arakawa K."/>
        </authorList>
    </citation>
    <scope>NUCLEOTIDE SEQUENCE [LARGE SCALE GENOMIC DNA]</scope>
</reference>
<dbReference type="Proteomes" id="UP000499080">
    <property type="component" value="Unassembled WGS sequence"/>
</dbReference>
<gene>
    <name evidence="1" type="ORF">AVEN_140553_1</name>
</gene>
<accession>A0A4Y2IS72</accession>
<dbReference type="AlphaFoldDB" id="A0A4Y2IS72"/>
<evidence type="ECO:0000313" key="1">
    <source>
        <dbReference type="EMBL" id="GBM80627.1"/>
    </source>
</evidence>
<name>A0A4Y2IS72_ARAVE</name>
<proteinExistence type="predicted"/>
<protein>
    <submittedName>
        <fullName evidence="1">Uncharacterized protein</fullName>
    </submittedName>
</protein>
<comment type="caution">
    <text evidence="1">The sequence shown here is derived from an EMBL/GenBank/DDBJ whole genome shotgun (WGS) entry which is preliminary data.</text>
</comment>
<dbReference type="EMBL" id="BGPR01002896">
    <property type="protein sequence ID" value="GBM80627.1"/>
    <property type="molecule type" value="Genomic_DNA"/>
</dbReference>
<keyword evidence="2" id="KW-1185">Reference proteome</keyword>
<evidence type="ECO:0000313" key="2">
    <source>
        <dbReference type="Proteomes" id="UP000499080"/>
    </source>
</evidence>